<proteinExistence type="predicted"/>
<sequence>MEHGRRWLLLLEPAAQSLQRTPRNAMRAEAPLYPRCLYPRYLEPLPECQPEQLRRTARTPSHPRLRCLRAIGASLLVQLFPRPGRVMMYLDRF</sequence>
<dbReference type="AlphaFoldDB" id="A0A6H5G7P8"/>
<gene>
    <name evidence="1" type="ORF">NTEN_LOCUS4699</name>
</gene>
<name>A0A6H5G7P8_9HEMI</name>
<organism evidence="1 2">
    <name type="scientific">Nesidiocoris tenuis</name>
    <dbReference type="NCBI Taxonomy" id="355587"/>
    <lineage>
        <taxon>Eukaryota</taxon>
        <taxon>Metazoa</taxon>
        <taxon>Ecdysozoa</taxon>
        <taxon>Arthropoda</taxon>
        <taxon>Hexapoda</taxon>
        <taxon>Insecta</taxon>
        <taxon>Pterygota</taxon>
        <taxon>Neoptera</taxon>
        <taxon>Paraneoptera</taxon>
        <taxon>Hemiptera</taxon>
        <taxon>Heteroptera</taxon>
        <taxon>Panheteroptera</taxon>
        <taxon>Cimicomorpha</taxon>
        <taxon>Miridae</taxon>
        <taxon>Dicyphina</taxon>
        <taxon>Nesidiocoris</taxon>
    </lineage>
</organism>
<evidence type="ECO:0000313" key="2">
    <source>
        <dbReference type="Proteomes" id="UP000479000"/>
    </source>
</evidence>
<evidence type="ECO:0000313" key="1">
    <source>
        <dbReference type="EMBL" id="CAA9998416.1"/>
    </source>
</evidence>
<keyword evidence="2" id="KW-1185">Reference proteome</keyword>
<dbReference type="EMBL" id="CADCXU010007045">
    <property type="protein sequence ID" value="CAA9998416.1"/>
    <property type="molecule type" value="Genomic_DNA"/>
</dbReference>
<reference evidence="1 2" key="1">
    <citation type="submission" date="2020-02" db="EMBL/GenBank/DDBJ databases">
        <authorList>
            <person name="Ferguson B K."/>
        </authorList>
    </citation>
    <scope>NUCLEOTIDE SEQUENCE [LARGE SCALE GENOMIC DNA]</scope>
</reference>
<accession>A0A6H5G7P8</accession>
<dbReference type="Proteomes" id="UP000479000">
    <property type="component" value="Unassembled WGS sequence"/>
</dbReference>
<protein>
    <submittedName>
        <fullName evidence="1">Uncharacterized protein</fullName>
    </submittedName>
</protein>